<keyword evidence="1" id="KW-0732">Signal</keyword>
<gene>
    <name evidence="2" type="ORF">B1s21122_01700</name>
</gene>
<keyword evidence="3" id="KW-1185">Reference proteome</keyword>
<accession>A0A249JX19</accession>
<dbReference type="RefSeq" id="WP_095680373.1">
    <property type="nucleotide sequence ID" value="NZ_CP016768.2"/>
</dbReference>
<organism evidence="2 3">
    <name type="scientific">Candidatus Nanopelagicus limnae</name>
    <dbReference type="NCBI Taxonomy" id="1884634"/>
    <lineage>
        <taxon>Bacteria</taxon>
        <taxon>Bacillati</taxon>
        <taxon>Actinomycetota</taxon>
        <taxon>Actinomycetes</taxon>
        <taxon>Candidatus Nanopelagicales</taxon>
        <taxon>Candidatus Nanopelagicaceae</taxon>
        <taxon>Candidatus Nanopelagicus</taxon>
    </lineage>
</organism>
<protein>
    <recommendedName>
        <fullName evidence="4">DUF4352 domain-containing protein</fullName>
    </recommendedName>
</protein>
<name>A0A249JX19_9ACTN</name>
<evidence type="ECO:0000313" key="3">
    <source>
        <dbReference type="Proteomes" id="UP000217153"/>
    </source>
</evidence>
<dbReference type="PROSITE" id="PS51257">
    <property type="entry name" value="PROKAR_LIPOPROTEIN"/>
    <property type="match status" value="1"/>
</dbReference>
<dbReference type="EMBL" id="CP016768">
    <property type="protein sequence ID" value="ASY09071.1"/>
    <property type="molecule type" value="Genomic_DNA"/>
</dbReference>
<feature type="chain" id="PRO_5039627150" description="DUF4352 domain-containing protein" evidence="1">
    <location>
        <begin position="25"/>
        <end position="177"/>
    </location>
</feature>
<feature type="signal peptide" evidence="1">
    <location>
        <begin position="1"/>
        <end position="24"/>
    </location>
</feature>
<dbReference type="KEGG" id="abam:B1s21122_01700"/>
<dbReference type="AlphaFoldDB" id="A0A249JX19"/>
<dbReference type="OrthoDB" id="4261115at2"/>
<dbReference type="Proteomes" id="UP000217153">
    <property type="component" value="Chromosome"/>
</dbReference>
<evidence type="ECO:0000313" key="2">
    <source>
        <dbReference type="EMBL" id="ASY09071.1"/>
    </source>
</evidence>
<evidence type="ECO:0008006" key="4">
    <source>
        <dbReference type="Google" id="ProtNLM"/>
    </source>
</evidence>
<proteinExistence type="predicted"/>
<sequence>MRSDLKLRAAALAVIAALALSACGGDSSSESNQSNEELIAPPVQEVEASGGFNTPVKIASGVSFTLSEPTGFKPGKFAAGQLPGQRYQQFKVDINNGSTAAVDLATFIITGKTTSGVCVDVFDGDNGMEGAPQEPLAAGKSISFNWGLSCDGKSGEDLSLILSNEGVAIIEVTGKLA</sequence>
<reference evidence="3" key="1">
    <citation type="submission" date="2016-10" db="EMBL/GenBank/DDBJ databases">
        <title>High microdiversification within the ubiquitous acI lineage of Actinobacteria.</title>
        <authorList>
            <person name="Neuenschwander S.M."/>
            <person name="Salcher M."/>
            <person name="Ghai R."/>
            <person name="Pernthaler J."/>
        </authorList>
    </citation>
    <scope>NUCLEOTIDE SEQUENCE [LARGE SCALE GENOMIC DNA]</scope>
</reference>
<evidence type="ECO:0000256" key="1">
    <source>
        <dbReference type="SAM" id="SignalP"/>
    </source>
</evidence>